<evidence type="ECO:0000256" key="3">
    <source>
        <dbReference type="PROSITE-ProRule" id="PRU00023"/>
    </source>
</evidence>
<protein>
    <submittedName>
        <fullName evidence="4">Uncharacterized protein</fullName>
    </submittedName>
</protein>
<dbReference type="PANTHER" id="PTHR24198:SF165">
    <property type="entry name" value="ANKYRIN REPEAT-CONTAINING PROTEIN-RELATED"/>
    <property type="match status" value="1"/>
</dbReference>
<accession>A0A3S4ZPX7</accession>
<dbReference type="EMBL" id="CAAALY010005144">
    <property type="protein sequence ID" value="VEL08962.1"/>
    <property type="molecule type" value="Genomic_DNA"/>
</dbReference>
<dbReference type="Pfam" id="PF12796">
    <property type="entry name" value="Ank_2"/>
    <property type="match status" value="1"/>
</dbReference>
<keyword evidence="2 3" id="KW-0040">ANK repeat</keyword>
<evidence type="ECO:0000313" key="5">
    <source>
        <dbReference type="Proteomes" id="UP000784294"/>
    </source>
</evidence>
<proteinExistence type="predicted"/>
<dbReference type="SUPFAM" id="SSF48403">
    <property type="entry name" value="Ankyrin repeat"/>
    <property type="match status" value="1"/>
</dbReference>
<organism evidence="4 5">
    <name type="scientific">Protopolystoma xenopodis</name>
    <dbReference type="NCBI Taxonomy" id="117903"/>
    <lineage>
        <taxon>Eukaryota</taxon>
        <taxon>Metazoa</taxon>
        <taxon>Spiralia</taxon>
        <taxon>Lophotrochozoa</taxon>
        <taxon>Platyhelminthes</taxon>
        <taxon>Monogenea</taxon>
        <taxon>Polyopisthocotylea</taxon>
        <taxon>Polystomatidea</taxon>
        <taxon>Polystomatidae</taxon>
        <taxon>Protopolystoma</taxon>
    </lineage>
</organism>
<evidence type="ECO:0000256" key="2">
    <source>
        <dbReference type="ARBA" id="ARBA00023043"/>
    </source>
</evidence>
<reference evidence="4" key="1">
    <citation type="submission" date="2018-11" db="EMBL/GenBank/DDBJ databases">
        <authorList>
            <consortium name="Pathogen Informatics"/>
        </authorList>
    </citation>
    <scope>NUCLEOTIDE SEQUENCE</scope>
</reference>
<keyword evidence="1" id="KW-0677">Repeat</keyword>
<evidence type="ECO:0000256" key="1">
    <source>
        <dbReference type="ARBA" id="ARBA00022737"/>
    </source>
</evidence>
<keyword evidence="5" id="KW-1185">Reference proteome</keyword>
<name>A0A3S4ZPX7_9PLAT</name>
<dbReference type="Gene3D" id="1.25.40.20">
    <property type="entry name" value="Ankyrin repeat-containing domain"/>
    <property type="match status" value="1"/>
</dbReference>
<dbReference type="PROSITE" id="PS50088">
    <property type="entry name" value="ANK_REPEAT"/>
    <property type="match status" value="2"/>
</dbReference>
<dbReference type="InterPro" id="IPR036770">
    <property type="entry name" value="Ankyrin_rpt-contain_sf"/>
</dbReference>
<dbReference type="PANTHER" id="PTHR24198">
    <property type="entry name" value="ANKYRIN REPEAT AND PROTEIN KINASE DOMAIN-CONTAINING PROTEIN"/>
    <property type="match status" value="1"/>
</dbReference>
<dbReference type="OrthoDB" id="416222at2759"/>
<dbReference type="SMART" id="SM00248">
    <property type="entry name" value="ANK"/>
    <property type="match status" value="2"/>
</dbReference>
<dbReference type="AlphaFoldDB" id="A0A3S4ZPX7"/>
<dbReference type="PROSITE" id="PS50297">
    <property type="entry name" value="ANK_REP_REGION"/>
    <property type="match status" value="2"/>
</dbReference>
<sequence length="83" mass="9010">MAASKNDGQTPLHVAVMISSPELVSLLLHSGANPNHVTHDAHTALHTAAREGRVDVLSMLLEAGADPEAKNKVYIMYFLRCLY</sequence>
<feature type="repeat" description="ANK" evidence="3">
    <location>
        <begin position="7"/>
        <end position="39"/>
    </location>
</feature>
<comment type="caution">
    <text evidence="4">The sequence shown here is derived from an EMBL/GenBank/DDBJ whole genome shotgun (WGS) entry which is preliminary data.</text>
</comment>
<gene>
    <name evidence="4" type="ORF">PXEA_LOCUS2402</name>
</gene>
<feature type="repeat" description="ANK" evidence="3">
    <location>
        <begin position="40"/>
        <end position="72"/>
    </location>
</feature>
<evidence type="ECO:0000313" key="4">
    <source>
        <dbReference type="EMBL" id="VEL08962.1"/>
    </source>
</evidence>
<dbReference type="PRINTS" id="PR01415">
    <property type="entry name" value="ANKYRIN"/>
</dbReference>
<dbReference type="InterPro" id="IPR002110">
    <property type="entry name" value="Ankyrin_rpt"/>
</dbReference>
<dbReference type="Proteomes" id="UP000784294">
    <property type="component" value="Unassembled WGS sequence"/>
</dbReference>